<dbReference type="Proteomes" id="UP000813215">
    <property type="component" value="Unassembled WGS sequence"/>
</dbReference>
<protein>
    <submittedName>
        <fullName evidence="2">Uncharacterized protein</fullName>
    </submittedName>
</protein>
<evidence type="ECO:0000256" key="1">
    <source>
        <dbReference type="SAM" id="MobiDB-lite"/>
    </source>
</evidence>
<sequence length="112" mass="12554">MTTAVLEQSNLSSKETKETSTKTKLYKLDALVKATQKPIEEVKIMLARVRAAIYPREDGSELVAESHFDKVVLEWAKSNKQDLQQCNYGRADRKLTLGESPTSGLDDARNLI</sequence>
<dbReference type="EMBL" id="JAHHHW010000097">
    <property type="protein sequence ID" value="MBW4433075.1"/>
    <property type="molecule type" value="Genomic_DNA"/>
</dbReference>
<reference evidence="2" key="2">
    <citation type="journal article" date="2022" name="Microbiol. Resour. Announc.">
        <title>Metagenome Sequencing to Explore Phylogenomics of Terrestrial Cyanobacteria.</title>
        <authorList>
            <person name="Ward R.D."/>
            <person name="Stajich J.E."/>
            <person name="Johansen J.R."/>
            <person name="Huntemann M."/>
            <person name="Clum A."/>
            <person name="Foster B."/>
            <person name="Foster B."/>
            <person name="Roux S."/>
            <person name="Palaniappan K."/>
            <person name="Varghese N."/>
            <person name="Mukherjee S."/>
            <person name="Reddy T.B.K."/>
            <person name="Daum C."/>
            <person name="Copeland A."/>
            <person name="Chen I.A."/>
            <person name="Ivanova N.N."/>
            <person name="Kyrpides N.C."/>
            <person name="Shapiro N."/>
            <person name="Eloe-Fadrosh E.A."/>
            <person name="Pietrasiak N."/>
        </authorList>
    </citation>
    <scope>NUCLEOTIDE SEQUENCE</scope>
    <source>
        <strain evidence="2">HA4357-MV3</strain>
    </source>
</reference>
<reference evidence="2" key="1">
    <citation type="submission" date="2021-05" db="EMBL/GenBank/DDBJ databases">
        <authorList>
            <person name="Pietrasiak N."/>
            <person name="Ward R."/>
            <person name="Stajich J.E."/>
            <person name="Kurbessoian T."/>
        </authorList>
    </citation>
    <scope>NUCLEOTIDE SEQUENCE</scope>
    <source>
        <strain evidence="2">HA4357-MV3</strain>
    </source>
</reference>
<feature type="compositionally biased region" description="Polar residues" evidence="1">
    <location>
        <begin position="1"/>
        <end position="11"/>
    </location>
</feature>
<feature type="region of interest" description="Disordered" evidence="1">
    <location>
        <begin position="1"/>
        <end position="21"/>
    </location>
</feature>
<comment type="caution">
    <text evidence="2">The sequence shown here is derived from an EMBL/GenBank/DDBJ whole genome shotgun (WGS) entry which is preliminary data.</text>
</comment>
<gene>
    <name evidence="2" type="ORF">KME28_15430</name>
</gene>
<name>A0A9E3H8U1_9NOST</name>
<accession>A0A9E3H8U1</accession>
<dbReference type="AlphaFoldDB" id="A0A9E3H8U1"/>
<organism evidence="2 3">
    <name type="scientific">Pelatocladus maniniholoensis HA4357-MV3</name>
    <dbReference type="NCBI Taxonomy" id="1117104"/>
    <lineage>
        <taxon>Bacteria</taxon>
        <taxon>Bacillati</taxon>
        <taxon>Cyanobacteriota</taxon>
        <taxon>Cyanophyceae</taxon>
        <taxon>Nostocales</taxon>
        <taxon>Nostocaceae</taxon>
        <taxon>Pelatocladus</taxon>
    </lineage>
</organism>
<evidence type="ECO:0000313" key="2">
    <source>
        <dbReference type="EMBL" id="MBW4433075.1"/>
    </source>
</evidence>
<proteinExistence type="predicted"/>
<evidence type="ECO:0000313" key="3">
    <source>
        <dbReference type="Proteomes" id="UP000813215"/>
    </source>
</evidence>